<reference evidence="2" key="1">
    <citation type="submission" date="2020-02" db="EMBL/GenBank/DDBJ databases">
        <authorList>
            <person name="Meier V. D."/>
        </authorList>
    </citation>
    <scope>NUCLEOTIDE SEQUENCE</scope>
    <source>
        <strain evidence="2">AVDCRST_MAG12</strain>
    </source>
</reference>
<dbReference type="Pfam" id="PF05974">
    <property type="entry name" value="DUF892"/>
    <property type="match status" value="1"/>
</dbReference>
<name>A0A6J4R898_9ACTN</name>
<dbReference type="PANTHER" id="PTHR30565:SF9">
    <property type="entry name" value="PROTEIN YCIF"/>
    <property type="match status" value="1"/>
</dbReference>
<sequence length="183" mass="20609">MPITDTQELFVHELCEVYDAEHRFIEGQQEMVENATDENLRSAVQEHLEQTREHASNVERVFANLGVEAQRETNEVARGLVSEAQEGIQEAQSAALRDCAIVAAVIKVEHFEMGSYRSLVTAAHLMGRSEAEQLLRRNMDQEERTAKLAESTSEQLLRKAMKEEGQEPEEGIVEKAKDTLTGQ</sequence>
<dbReference type="AlphaFoldDB" id="A0A6J4R898"/>
<accession>A0A6J4R898</accession>
<dbReference type="Gene3D" id="1.20.1260.10">
    <property type="match status" value="1"/>
</dbReference>
<feature type="compositionally biased region" description="Basic and acidic residues" evidence="1">
    <location>
        <begin position="172"/>
        <end position="183"/>
    </location>
</feature>
<dbReference type="SUPFAM" id="SSF47240">
    <property type="entry name" value="Ferritin-like"/>
    <property type="match status" value="1"/>
</dbReference>
<protein>
    <submittedName>
        <fullName evidence="2">Uncharacterized protein</fullName>
    </submittedName>
</protein>
<evidence type="ECO:0000313" key="2">
    <source>
        <dbReference type="EMBL" id="CAA9466896.1"/>
    </source>
</evidence>
<dbReference type="EMBL" id="CADCVK010000064">
    <property type="protein sequence ID" value="CAA9466896.1"/>
    <property type="molecule type" value="Genomic_DNA"/>
</dbReference>
<dbReference type="InterPro" id="IPR012347">
    <property type="entry name" value="Ferritin-like"/>
</dbReference>
<dbReference type="InterPro" id="IPR047114">
    <property type="entry name" value="YciF"/>
</dbReference>
<feature type="compositionally biased region" description="Basic and acidic residues" evidence="1">
    <location>
        <begin position="156"/>
        <end position="165"/>
    </location>
</feature>
<dbReference type="InterPro" id="IPR009078">
    <property type="entry name" value="Ferritin-like_SF"/>
</dbReference>
<proteinExistence type="predicted"/>
<dbReference type="InterPro" id="IPR010287">
    <property type="entry name" value="DUF892_YciF-like"/>
</dbReference>
<feature type="region of interest" description="Disordered" evidence="1">
    <location>
        <begin position="141"/>
        <end position="183"/>
    </location>
</feature>
<dbReference type="PANTHER" id="PTHR30565">
    <property type="entry name" value="PROTEIN YCIF"/>
    <property type="match status" value="1"/>
</dbReference>
<gene>
    <name evidence="2" type="ORF">AVDCRST_MAG12-396</name>
</gene>
<organism evidence="2">
    <name type="scientific">uncultured Rubrobacteraceae bacterium</name>
    <dbReference type="NCBI Taxonomy" id="349277"/>
    <lineage>
        <taxon>Bacteria</taxon>
        <taxon>Bacillati</taxon>
        <taxon>Actinomycetota</taxon>
        <taxon>Rubrobacteria</taxon>
        <taxon>Rubrobacterales</taxon>
        <taxon>Rubrobacteraceae</taxon>
        <taxon>environmental samples</taxon>
    </lineage>
</organism>
<evidence type="ECO:0000256" key="1">
    <source>
        <dbReference type="SAM" id="MobiDB-lite"/>
    </source>
</evidence>